<dbReference type="SUPFAM" id="SSF48613">
    <property type="entry name" value="Heme oxygenase-like"/>
    <property type="match status" value="1"/>
</dbReference>
<dbReference type="Gene3D" id="1.20.910.10">
    <property type="entry name" value="Heme oxygenase-like"/>
    <property type="match status" value="1"/>
</dbReference>
<dbReference type="GO" id="GO:0006772">
    <property type="term" value="P:thiamine metabolic process"/>
    <property type="evidence" value="ECO:0007669"/>
    <property type="project" value="UniProtKB-ARBA"/>
</dbReference>
<feature type="domain" description="Thiaminase-2/PQQC" evidence="1">
    <location>
        <begin position="19"/>
        <end position="246"/>
    </location>
</feature>
<dbReference type="PANTHER" id="PTHR41813">
    <property type="entry name" value="REGULATOR PAB1642, PUTATIVE (AFU_ORTHOLOGUE AFUA_3G11955)-RELATED"/>
    <property type="match status" value="1"/>
</dbReference>
<dbReference type="EMBL" id="JAFIQS010000006">
    <property type="protein sequence ID" value="KAG5167937.1"/>
    <property type="molecule type" value="Genomic_DNA"/>
</dbReference>
<comment type="caution">
    <text evidence="2">The sequence shown here is derived from an EMBL/GenBank/DDBJ whole genome shotgun (WGS) entry which is preliminary data.</text>
</comment>
<gene>
    <name evidence="2" type="ORF">JR316_006528</name>
</gene>
<dbReference type="AlphaFoldDB" id="A0A8H7XW55"/>
<reference evidence="2" key="1">
    <citation type="submission" date="2021-02" db="EMBL/GenBank/DDBJ databases">
        <title>Psilocybe cubensis genome.</title>
        <authorList>
            <person name="Mckernan K.J."/>
            <person name="Crawford S."/>
            <person name="Trippe A."/>
            <person name="Kane L.T."/>
            <person name="Mclaughlin S."/>
        </authorList>
    </citation>
    <scope>NUCLEOTIDE SEQUENCE [LARGE SCALE GENOMIC DNA]</scope>
    <source>
        <strain evidence="2">MGC-MH-2018</strain>
    </source>
</reference>
<sequence>MSSTKQTLTAYLLSLSKPQTDHPFLKSAKSGTLPLHTLGLWLAQDRIYAAHAYPRFIGALIARIPFLSSHSLRHSLATPNKEEEGNQRVLRVLVACLDNIVREVGFFGEVDAKFALGLGVGVSEGGYEERKETRDYTAEMARVSLTGSFEEGIVFLWAMEQVYLEVWTSIHTSLTSLPPSSSPSPSPSTPALLAFADNWTSPAFHSFVQDLRDLVDAFGIEPGTERWARAVGVWERVGELEEAFWPDVDH</sequence>
<accession>A0A8H7XW55</accession>
<dbReference type="CDD" id="cd19357">
    <property type="entry name" value="TenA_E_At3g16990-like"/>
    <property type="match status" value="1"/>
</dbReference>
<dbReference type="OrthoDB" id="37730at2759"/>
<proteinExistence type="predicted"/>
<evidence type="ECO:0000313" key="2">
    <source>
        <dbReference type="EMBL" id="KAG5167937.1"/>
    </source>
</evidence>
<name>A0A8H7XW55_PSICU</name>
<dbReference type="PANTHER" id="PTHR41813:SF2">
    <property type="entry name" value="REGULATOR PAB1642, PUTATIVE (AFU_ORTHOLOGUE AFUA_3G11955)-RELATED"/>
    <property type="match status" value="1"/>
</dbReference>
<organism evidence="2">
    <name type="scientific">Psilocybe cubensis</name>
    <name type="common">Psychedelic mushroom</name>
    <name type="synonym">Stropharia cubensis</name>
    <dbReference type="NCBI Taxonomy" id="181762"/>
    <lineage>
        <taxon>Eukaryota</taxon>
        <taxon>Fungi</taxon>
        <taxon>Dikarya</taxon>
        <taxon>Basidiomycota</taxon>
        <taxon>Agaricomycotina</taxon>
        <taxon>Agaricomycetes</taxon>
        <taxon>Agaricomycetidae</taxon>
        <taxon>Agaricales</taxon>
        <taxon>Agaricineae</taxon>
        <taxon>Strophariaceae</taxon>
        <taxon>Psilocybe</taxon>
    </lineage>
</organism>
<protein>
    <recommendedName>
        <fullName evidence="1">Thiaminase-2/PQQC domain-containing protein</fullName>
    </recommendedName>
</protein>
<dbReference type="InterPro" id="IPR004305">
    <property type="entry name" value="Thiaminase-2/PQQC"/>
</dbReference>
<evidence type="ECO:0000259" key="1">
    <source>
        <dbReference type="Pfam" id="PF03070"/>
    </source>
</evidence>
<dbReference type="InterPro" id="IPR053261">
    <property type="entry name" value="Polyketide-peptide_reg"/>
</dbReference>
<dbReference type="Pfam" id="PF03070">
    <property type="entry name" value="TENA_THI-4"/>
    <property type="match status" value="1"/>
</dbReference>
<dbReference type="InterPro" id="IPR016084">
    <property type="entry name" value="Haem_Oase-like_multi-hlx"/>
</dbReference>